<dbReference type="EMBL" id="JRMQ02000011">
    <property type="protein sequence ID" value="TLE00541.1"/>
    <property type="molecule type" value="Genomic_DNA"/>
</dbReference>
<feature type="domain" description="DNA methylase adenine-specific" evidence="7">
    <location>
        <begin position="473"/>
        <end position="563"/>
    </location>
</feature>
<keyword evidence="5" id="KW-0949">S-adenosyl-L-methionine</keyword>
<evidence type="ECO:0000256" key="4">
    <source>
        <dbReference type="ARBA" id="ARBA00022679"/>
    </source>
</evidence>
<evidence type="ECO:0000256" key="3">
    <source>
        <dbReference type="ARBA" id="ARBA00022603"/>
    </source>
</evidence>
<dbReference type="RefSeq" id="WP_034361174.1">
    <property type="nucleotide sequence ID" value="NZ_CANAXW010000010.1"/>
</dbReference>
<keyword evidence="9" id="KW-0255">Endonuclease</keyword>
<evidence type="ECO:0000256" key="6">
    <source>
        <dbReference type="ARBA" id="ARBA00047942"/>
    </source>
</evidence>
<protein>
    <recommendedName>
        <fullName evidence="2">site-specific DNA-methyltransferase (adenine-specific)</fullName>
        <ecNumber evidence="2">2.1.1.72</ecNumber>
    </recommendedName>
</protein>
<evidence type="ECO:0000313" key="9">
    <source>
        <dbReference type="EMBL" id="TLE00541.1"/>
    </source>
</evidence>
<dbReference type="PANTHER" id="PTHR33841">
    <property type="entry name" value="DNA METHYLTRANSFERASE YEEA-RELATED"/>
    <property type="match status" value="1"/>
</dbReference>
<dbReference type="InterPro" id="IPR029063">
    <property type="entry name" value="SAM-dependent_MTases_sf"/>
</dbReference>
<dbReference type="SUPFAM" id="SSF53335">
    <property type="entry name" value="S-adenosyl-L-methionine-dependent methyltransferases"/>
    <property type="match status" value="1"/>
</dbReference>
<dbReference type="OrthoDB" id="9761012at2"/>
<comment type="similarity">
    <text evidence="1">Belongs to the N(4)/N(6)-methyltransferase family.</text>
</comment>
<dbReference type="PANTHER" id="PTHR33841:SF1">
    <property type="entry name" value="DNA METHYLTRANSFERASE A"/>
    <property type="match status" value="1"/>
</dbReference>
<keyword evidence="9" id="KW-0378">Hydrolase</keyword>
<dbReference type="InterPro" id="IPR011639">
    <property type="entry name" value="MethylTrfase_TaqI-like_dom"/>
</dbReference>
<evidence type="ECO:0000259" key="7">
    <source>
        <dbReference type="Pfam" id="PF02384"/>
    </source>
</evidence>
<keyword evidence="9" id="KW-0540">Nuclease</keyword>
<organism evidence="9 10">
    <name type="scientific">Helicobacter japonicus</name>
    <dbReference type="NCBI Taxonomy" id="425400"/>
    <lineage>
        <taxon>Bacteria</taxon>
        <taxon>Pseudomonadati</taxon>
        <taxon>Campylobacterota</taxon>
        <taxon>Epsilonproteobacteria</taxon>
        <taxon>Campylobacterales</taxon>
        <taxon>Helicobacteraceae</taxon>
        <taxon>Helicobacter</taxon>
    </lineage>
</organism>
<comment type="catalytic activity">
    <reaction evidence="6">
        <text>a 2'-deoxyadenosine in DNA + S-adenosyl-L-methionine = an N(6)-methyl-2'-deoxyadenosine in DNA + S-adenosyl-L-homocysteine + H(+)</text>
        <dbReference type="Rhea" id="RHEA:15197"/>
        <dbReference type="Rhea" id="RHEA-COMP:12418"/>
        <dbReference type="Rhea" id="RHEA-COMP:12419"/>
        <dbReference type="ChEBI" id="CHEBI:15378"/>
        <dbReference type="ChEBI" id="CHEBI:57856"/>
        <dbReference type="ChEBI" id="CHEBI:59789"/>
        <dbReference type="ChEBI" id="CHEBI:90615"/>
        <dbReference type="ChEBI" id="CHEBI:90616"/>
        <dbReference type="EC" id="2.1.1.72"/>
    </reaction>
</comment>
<dbReference type="PRINTS" id="PR00507">
    <property type="entry name" value="N12N6MTFRASE"/>
</dbReference>
<evidence type="ECO:0000256" key="2">
    <source>
        <dbReference type="ARBA" id="ARBA00011900"/>
    </source>
</evidence>
<gene>
    <name evidence="9" type="ORF">LS65_007565</name>
</gene>
<evidence type="ECO:0000256" key="1">
    <source>
        <dbReference type="ARBA" id="ARBA00006594"/>
    </source>
</evidence>
<dbReference type="GO" id="GO:0006304">
    <property type="term" value="P:DNA modification"/>
    <property type="evidence" value="ECO:0007669"/>
    <property type="project" value="InterPro"/>
</dbReference>
<accession>A0A4U8TJJ3</accession>
<evidence type="ECO:0000256" key="5">
    <source>
        <dbReference type="ARBA" id="ARBA00022691"/>
    </source>
</evidence>
<dbReference type="EC" id="2.1.1.72" evidence="2"/>
<dbReference type="Gene3D" id="3.40.50.150">
    <property type="entry name" value="Vaccinia Virus protein VP39"/>
    <property type="match status" value="1"/>
</dbReference>
<dbReference type="InterPro" id="IPR003356">
    <property type="entry name" value="DNA_methylase_A-5"/>
</dbReference>
<dbReference type="Pfam" id="PF07669">
    <property type="entry name" value="Eco57I"/>
    <property type="match status" value="2"/>
</dbReference>
<proteinExistence type="inferred from homology"/>
<dbReference type="GO" id="GO:0004519">
    <property type="term" value="F:endonuclease activity"/>
    <property type="evidence" value="ECO:0007669"/>
    <property type="project" value="UniProtKB-KW"/>
</dbReference>
<dbReference type="GO" id="GO:0032259">
    <property type="term" value="P:methylation"/>
    <property type="evidence" value="ECO:0007669"/>
    <property type="project" value="UniProtKB-KW"/>
</dbReference>
<keyword evidence="4" id="KW-0808">Transferase</keyword>
<dbReference type="STRING" id="425400.LS65_02945"/>
<evidence type="ECO:0000259" key="8">
    <source>
        <dbReference type="Pfam" id="PF07669"/>
    </source>
</evidence>
<dbReference type="InterPro" id="IPR050953">
    <property type="entry name" value="N4_N6_ade-DNA_methylase"/>
</dbReference>
<dbReference type="GO" id="GO:0003677">
    <property type="term" value="F:DNA binding"/>
    <property type="evidence" value="ECO:0007669"/>
    <property type="project" value="InterPro"/>
</dbReference>
<reference evidence="9 10" key="1">
    <citation type="journal article" date="2014" name="Genome Announc.">
        <title>Draft genome sequences of eight enterohepatic helicobacter species isolated from both laboratory and wild rodents.</title>
        <authorList>
            <person name="Sheh A."/>
            <person name="Shen Z."/>
            <person name="Fox J.G."/>
        </authorList>
    </citation>
    <scope>NUCLEOTIDE SEQUENCE [LARGE SCALE GENOMIC DNA]</scope>
    <source>
        <strain evidence="9 10">MIT 01-6451</strain>
    </source>
</reference>
<dbReference type="GO" id="GO:0009007">
    <property type="term" value="F:site-specific DNA-methyltransferase (adenine-specific) activity"/>
    <property type="evidence" value="ECO:0007669"/>
    <property type="project" value="UniProtKB-EC"/>
</dbReference>
<feature type="domain" description="Type II methyltransferase M.TaqI-like" evidence="8">
    <location>
        <begin position="843"/>
        <end position="920"/>
    </location>
</feature>
<dbReference type="Proteomes" id="UP000029707">
    <property type="component" value="Unassembled WGS sequence"/>
</dbReference>
<feature type="domain" description="Type II methyltransferase M.TaqI-like" evidence="8">
    <location>
        <begin position="695"/>
        <end position="811"/>
    </location>
</feature>
<dbReference type="GO" id="GO:0008170">
    <property type="term" value="F:N-methyltransferase activity"/>
    <property type="evidence" value="ECO:0007669"/>
    <property type="project" value="InterPro"/>
</dbReference>
<keyword evidence="10" id="KW-1185">Reference proteome</keyword>
<name>A0A4U8TJJ3_9HELI</name>
<evidence type="ECO:0000313" key="10">
    <source>
        <dbReference type="Proteomes" id="UP000029707"/>
    </source>
</evidence>
<dbReference type="Pfam" id="PF02384">
    <property type="entry name" value="N6_Mtase"/>
    <property type="match status" value="1"/>
</dbReference>
<keyword evidence="3" id="KW-0489">Methyltransferase</keyword>
<sequence length="1325" mass="154271">MQNFPFLNNNLFTTYTLEVDFPHIYEFDKNKQKAQAALDSIKALYDKAKFLKQNEHQFEDDFIAKVLEILGWEFIRQDEKIIQGKLEKPDFLLFSNTNSKKAYESIEKGQRQATNAHISVILESKAYNVEVDNKKIKDNPHFQLLRYLSNLKLDFGFLTNGRIWRFYDNSKLSSQKVFYEINLEMIVESNDTQGFNYFYHIFHANNFTKPNTESKNTITDILNKNNQAKINIEDDLQSLIYGINGKDSLFEQIGSCIYAKNPNVKLEDIYQSSLYFIFRLLFIAYFEDKFDAILLKHSSFKEHISLYTLLEKLKNKQENLAQSYGGLSDLEQIFRIYNEGNPNLDMPIFNGGLFDEANAPLLKMPKIFNDKDLMDILDSLFNYQSTDTQNTLFRRDYRTLSVAHLGTIYEGLLSYFFAIAEEEIFYLVYAPKKGKGKLDSIEGYFDSYDYAKIKKDSTIHRQATYKKGQIYLKNTSNSRKSTASFYTPDSITKFLVQSALKDKLNDNNILHFKILDNACGSGHFLVEALNQITQIVQEDFESFPALKSVYEQEKQAVQNNICAFIKGYEADESDILKRLLLKRVIFGVDLNPFSIELTKLSLWIDSFIFGTPLSFLEHHIKCGNALIGTNIKEFKDYYHTLQAKMSKQKGKKSGQSLLIYNFLNEFQILSEVFAKLDSIKDTTEEQIKESKRLYKDEIAPTLEKLNLYLNMLNSRSFMNAQELKLFYALTQSDNIEKLADTKEYEGLKKAIQAYAKEFSFFNYEIEFPEIVDVKSSSFVGFQAIVGNPPWDKTKFSDSDFFPQYQSNYRTLSNSGKKEVQDNLLAKSYIKKEYEATKAFVSVQNEYYKAHFPLNVGSGDGNLFRFFVERNLSLLAPNASLNYVLPSALMLEEGSYTLRKEILENKTLKYFYSFENREGVFNDVHRSYKFALIQVVNAKPKPKHTIQTMFYKTSIEEIYDKSNIIPLTPQDIKALSPNQLALQEVRSQKDLEILQKCYAAFAPLNSLDMRRELDMTNDKEIFLDFRNELHMTNDKEIFLDFRNELHMTNDKHSYVPLYEGKMINQFDAEATHPQYFLNIADFDRRLRSKEIYRLKQDLGIDNKEYERLLESVYPKMSKEKAEDSFIVYDRQFYRLGFRAIASDTNERTLIFSLLPKNCGFGNSIWSSVPKIYIQENGTITHRKVSHLRICFALGIFNSLIVDFITRGMVQMNVNKTYLERIPLPQPSDKEIVENATYLSIAKNALILQLYNDKAGHFKELQEEFKISQNAIPKTSKLYDELKAKQDIAIAKLYGLDKEEFCYALESFKVLQKQKSEYIALLKNSWE</sequence>
<comment type="caution">
    <text evidence="9">The sequence shown here is derived from an EMBL/GenBank/DDBJ whole genome shotgun (WGS) entry which is preliminary data.</text>
</comment>